<dbReference type="Pfam" id="PF22335">
    <property type="entry name" value="Cas10-Cmr2_palm2"/>
    <property type="match status" value="1"/>
</dbReference>
<keyword evidence="1" id="KW-0547">Nucleotide-binding</keyword>
<dbReference type="GO" id="GO:0000166">
    <property type="term" value="F:nucleotide binding"/>
    <property type="evidence" value="ECO:0007669"/>
    <property type="project" value="UniProtKB-KW"/>
</dbReference>
<evidence type="ECO:0000313" key="4">
    <source>
        <dbReference type="EMBL" id="QWY76783.1"/>
    </source>
</evidence>
<dbReference type="InterPro" id="IPR054767">
    <property type="entry name" value="Cas10-Cmr2_palm2"/>
</dbReference>
<dbReference type="GO" id="GO:0051607">
    <property type="term" value="P:defense response to virus"/>
    <property type="evidence" value="ECO:0007669"/>
    <property type="project" value="UniProtKB-KW"/>
</dbReference>
<dbReference type="EMBL" id="CP071137">
    <property type="protein sequence ID" value="QWY76783.1"/>
    <property type="molecule type" value="Genomic_DNA"/>
</dbReference>
<dbReference type="Proteomes" id="UP000683551">
    <property type="component" value="Chromosome"/>
</dbReference>
<dbReference type="Gene3D" id="3.30.70.270">
    <property type="match status" value="1"/>
</dbReference>
<proteinExistence type="predicted"/>
<protein>
    <recommendedName>
        <fullName evidence="3">Cas10/Cmr2 second palm domain-containing protein</fullName>
    </recommendedName>
</protein>
<dbReference type="InterPro" id="IPR043128">
    <property type="entry name" value="Rev_trsase/Diguanyl_cyclase"/>
</dbReference>
<gene>
    <name evidence="4" type="ORF">JZL65_09765</name>
</gene>
<accession>A0A9E6MV34</accession>
<dbReference type="AlphaFoldDB" id="A0A9E6MV34"/>
<evidence type="ECO:0000313" key="5">
    <source>
        <dbReference type="Proteomes" id="UP000683551"/>
    </source>
</evidence>
<evidence type="ECO:0000259" key="3">
    <source>
        <dbReference type="Pfam" id="PF22335"/>
    </source>
</evidence>
<evidence type="ECO:0000256" key="1">
    <source>
        <dbReference type="ARBA" id="ARBA00022741"/>
    </source>
</evidence>
<name>A0A9E6MV34_9PROT</name>
<reference evidence="4" key="1">
    <citation type="submission" date="2021-02" db="EMBL/GenBank/DDBJ databases">
        <title>Comparative genomics of Ferrovum myxofaciens strains, predominant extremophile bacteria forming large biofilm stalactites in acid mine ecosystems.</title>
        <authorList>
            <person name="Burkartova K."/>
            <person name="Ridl J."/>
            <person name="Pajer P."/>
            <person name="Falteisek L."/>
        </authorList>
    </citation>
    <scope>NUCLEOTIDE SEQUENCE</scope>
    <source>
        <strain evidence="4">MI1III</strain>
    </source>
</reference>
<organism evidence="4 5">
    <name type="scientific">Ferrovum myxofaciens</name>
    <dbReference type="NCBI Taxonomy" id="416213"/>
    <lineage>
        <taxon>Bacteria</taxon>
        <taxon>Pseudomonadati</taxon>
        <taxon>Pseudomonadota</taxon>
        <taxon>Betaproteobacteria</taxon>
        <taxon>Ferrovales</taxon>
        <taxon>Ferrovaceae</taxon>
        <taxon>Ferrovum</taxon>
    </lineage>
</organism>
<dbReference type="RefSeq" id="WP_273143922.1">
    <property type="nucleotide sequence ID" value="NZ_CP053675.1"/>
</dbReference>
<evidence type="ECO:0000256" key="2">
    <source>
        <dbReference type="ARBA" id="ARBA00023118"/>
    </source>
</evidence>
<feature type="domain" description="Cas10/Cmr2 second palm" evidence="3">
    <location>
        <begin position="226"/>
        <end position="377"/>
    </location>
</feature>
<keyword evidence="2" id="KW-0051">Antiviral defense</keyword>
<sequence>MNTFHSFLFEVKSIQKYIFLGDRLRDTIGASELIDLLTNEKIPEENLLDNVLSVVAAKDSIEFSRRAGGAFYAFSRDAIVLARFSALWSLAVQHWAPGLSFDMGKGSGKTMLEAFDTARRNMQSSSSHPRAFLPLGSPITLRTPRTGMAATKNHSHEGAIDSATVRKRIFSDLSTAGFIDRFSPPGINWRDWPTSFEPNEPDLQNSQRDSKPFNQIFPFVGENRSVAMIHADGNGMGQILRQLKGLVESTPDRFQELYKDFSNAVECSTIQAAQEAVKIALIPYRKPGEPLAARPILLGGDDVIVIVRSDLALHYIQAFASAFERESATRLRALNCDLPPKLTIGFGVVYLLANQPFSLAVQVAEKLMGHAKNDAKKIVPNGQIPPSTVMFHRVTGTLSCDVLEPIRRSDHTTLELTMGTYVLSTEFTSPLPKLGDLFALQALLQHPAMAHGPIRQLLNLLESSPTQARQSWARWRFLMKEKPSEILNKFDEIMKQLLPQYNSQKALPYAPLEAQSPHHRTPLGDVLTLRAVNNLLPENISEEARV</sequence>